<evidence type="ECO:0000259" key="1">
    <source>
        <dbReference type="Pfam" id="PF21320"/>
    </source>
</evidence>
<dbReference type="InterPro" id="IPR053173">
    <property type="entry name" value="SAM-binding_MTase"/>
</dbReference>
<protein>
    <recommendedName>
        <fullName evidence="1">S-adenosylmethionine-dependent methyltransferase Rv2258c-like winged HTH domain-containing protein</fullName>
    </recommendedName>
</protein>
<reference evidence="2" key="1">
    <citation type="journal article" date="2015" name="Nature">
        <title>Complex archaea that bridge the gap between prokaryotes and eukaryotes.</title>
        <authorList>
            <person name="Spang A."/>
            <person name="Saw J.H."/>
            <person name="Jorgensen S.L."/>
            <person name="Zaremba-Niedzwiedzka K."/>
            <person name="Martijn J."/>
            <person name="Lind A.E."/>
            <person name="van Eijk R."/>
            <person name="Schleper C."/>
            <person name="Guy L."/>
            <person name="Ettema T.J."/>
        </authorList>
    </citation>
    <scope>NUCLEOTIDE SEQUENCE</scope>
</reference>
<feature type="domain" description="S-adenosylmethionine-dependent methyltransferase Rv2258c-like winged HTH" evidence="1">
    <location>
        <begin position="1"/>
        <end position="69"/>
    </location>
</feature>
<dbReference type="InterPro" id="IPR036388">
    <property type="entry name" value="WH-like_DNA-bd_sf"/>
</dbReference>
<gene>
    <name evidence="2" type="ORF">LCGC14_0991580</name>
</gene>
<dbReference type="EMBL" id="LAZR01003772">
    <property type="protein sequence ID" value="KKN14891.1"/>
    <property type="molecule type" value="Genomic_DNA"/>
</dbReference>
<dbReference type="InterPro" id="IPR048711">
    <property type="entry name" value="WHD_Rv2258c"/>
</dbReference>
<comment type="caution">
    <text evidence="2">The sequence shown here is derived from an EMBL/GenBank/DDBJ whole genome shotgun (WGS) entry which is preliminary data.</text>
</comment>
<evidence type="ECO:0000313" key="2">
    <source>
        <dbReference type="EMBL" id="KKN14891.1"/>
    </source>
</evidence>
<dbReference type="AlphaFoldDB" id="A0A0F9QP34"/>
<name>A0A0F9QP34_9ZZZZ</name>
<dbReference type="Gene3D" id="1.10.10.10">
    <property type="entry name" value="Winged helix-like DNA-binding domain superfamily/Winged helix DNA-binding domain"/>
    <property type="match status" value="1"/>
</dbReference>
<sequence>MCAIGDRLGLFKDLHINGPATSSELAERANLNERYRRELLHALGAAGYLKYNKSNQQFYLPSNYAPILAQELGPMFLGGIIEQIPPLWIVFNQVIKEFQHGGGVNQSNYDHY</sequence>
<dbReference type="Pfam" id="PF21320">
    <property type="entry name" value="WHD_Rv2258c"/>
    <property type="match status" value="1"/>
</dbReference>
<proteinExistence type="predicted"/>
<dbReference type="PANTHER" id="PTHR45128">
    <property type="entry name" value="METHYLTRANSFERASE TYPE 11"/>
    <property type="match status" value="1"/>
</dbReference>
<organism evidence="2">
    <name type="scientific">marine sediment metagenome</name>
    <dbReference type="NCBI Taxonomy" id="412755"/>
    <lineage>
        <taxon>unclassified sequences</taxon>
        <taxon>metagenomes</taxon>
        <taxon>ecological metagenomes</taxon>
    </lineage>
</organism>
<dbReference type="InterPro" id="IPR036390">
    <property type="entry name" value="WH_DNA-bd_sf"/>
</dbReference>
<accession>A0A0F9QP34</accession>
<dbReference type="PANTHER" id="PTHR45128:SF2">
    <property type="entry name" value="METHYLTRANSFERASE DOMAIN-CONTAINING PROTEIN"/>
    <property type="match status" value="1"/>
</dbReference>
<dbReference type="SUPFAM" id="SSF46785">
    <property type="entry name" value="Winged helix' DNA-binding domain"/>
    <property type="match status" value="1"/>
</dbReference>